<sequence>MLTRPDPFALPGRRRPDPSPAAVAALVECRKAKAAADLAEPEVAEMPGEPAVTAAGGEVRFVVRPRSLDDWRRWTQALGVHDAQGRAIGGALVARFTYRGVRARLVGEGVPALLGEALARGAR</sequence>
<evidence type="ECO:0000313" key="1">
    <source>
        <dbReference type="EMBL" id="OUC97832.1"/>
    </source>
</evidence>
<dbReference type="EMBL" id="NGFN01000240">
    <property type="protein sequence ID" value="OUC97832.1"/>
    <property type="molecule type" value="Genomic_DNA"/>
</dbReference>
<proteinExistence type="predicted"/>
<gene>
    <name evidence="1" type="ORF">CA983_30045</name>
</gene>
<evidence type="ECO:0000313" key="2">
    <source>
        <dbReference type="Proteomes" id="UP000195105"/>
    </source>
</evidence>
<reference evidence="1 2" key="1">
    <citation type="submission" date="2017-05" db="EMBL/GenBank/DDBJ databases">
        <title>Biotechnological potential of actinobacteria isolated from South African environments.</title>
        <authorList>
            <person name="Le Roes-Hill M."/>
            <person name="Prins A."/>
            <person name="Durrell K.A."/>
        </authorList>
    </citation>
    <scope>NUCLEOTIDE SEQUENCE [LARGE SCALE GENOMIC DNA]</scope>
    <source>
        <strain evidence="1 2">HMC13</strain>
    </source>
</reference>
<protein>
    <submittedName>
        <fullName evidence="1">Uncharacterized protein</fullName>
    </submittedName>
</protein>
<dbReference type="Proteomes" id="UP000195105">
    <property type="component" value="Unassembled WGS sequence"/>
</dbReference>
<accession>A0A243RS52</accession>
<dbReference type="AlphaFoldDB" id="A0A243RS52"/>
<comment type="caution">
    <text evidence="1">The sequence shown here is derived from an EMBL/GenBank/DDBJ whole genome shotgun (WGS) entry which is preliminary data.</text>
</comment>
<keyword evidence="2" id="KW-1185">Reference proteome</keyword>
<organism evidence="1 2">
    <name type="scientific">Streptomyces swartbergensis</name>
    <dbReference type="NCBI Taxonomy" id="487165"/>
    <lineage>
        <taxon>Bacteria</taxon>
        <taxon>Bacillati</taxon>
        <taxon>Actinomycetota</taxon>
        <taxon>Actinomycetes</taxon>
        <taxon>Kitasatosporales</taxon>
        <taxon>Streptomycetaceae</taxon>
        <taxon>Streptomyces</taxon>
    </lineage>
</organism>
<name>A0A243RS52_9ACTN</name>